<evidence type="ECO:0000259" key="5">
    <source>
        <dbReference type="Pfam" id="PF00733"/>
    </source>
</evidence>
<keyword evidence="7" id="KW-1185">Reference proteome</keyword>
<evidence type="ECO:0000256" key="4">
    <source>
        <dbReference type="ARBA" id="ARBA00048741"/>
    </source>
</evidence>
<reference evidence="6" key="1">
    <citation type="submission" date="2020-11" db="EMBL/GenBank/DDBJ databases">
        <title>Isolation and identification of active actinomycetes.</title>
        <authorList>
            <person name="Sun X."/>
        </authorList>
    </citation>
    <scope>NUCLEOTIDE SEQUENCE</scope>
    <source>
        <strain evidence="6">NEAU-A11</strain>
    </source>
</reference>
<feature type="domain" description="Asparagine synthetase" evidence="5">
    <location>
        <begin position="105"/>
        <end position="488"/>
    </location>
</feature>
<dbReference type="GO" id="GO:0004066">
    <property type="term" value="F:asparagine synthase (glutamine-hydrolyzing) activity"/>
    <property type="evidence" value="ECO:0007669"/>
    <property type="project" value="UniProtKB-EC"/>
</dbReference>
<dbReference type="PANTHER" id="PTHR43284:SF1">
    <property type="entry name" value="ASPARAGINE SYNTHETASE"/>
    <property type="match status" value="1"/>
</dbReference>
<proteinExistence type="predicted"/>
<evidence type="ECO:0000256" key="2">
    <source>
        <dbReference type="ARBA" id="ARBA00012737"/>
    </source>
</evidence>
<evidence type="ECO:0000256" key="1">
    <source>
        <dbReference type="ARBA" id="ARBA00005187"/>
    </source>
</evidence>
<dbReference type="PANTHER" id="PTHR43284">
    <property type="entry name" value="ASPARAGINE SYNTHETASE (GLUTAMINE-HYDROLYZING)"/>
    <property type="match status" value="1"/>
</dbReference>
<dbReference type="InterPro" id="IPR014729">
    <property type="entry name" value="Rossmann-like_a/b/a_fold"/>
</dbReference>
<accession>A0A931CLG4</accession>
<dbReference type="EC" id="6.3.5.4" evidence="2"/>
<dbReference type="EMBL" id="JADQTO010000057">
    <property type="protein sequence ID" value="MBG0569196.1"/>
    <property type="molecule type" value="Genomic_DNA"/>
</dbReference>
<gene>
    <name evidence="6" type="ORF">I4J89_48115</name>
</gene>
<keyword evidence="3" id="KW-0061">Asparagine biosynthesis</keyword>
<organism evidence="6 7">
    <name type="scientific">Actinoplanes aureus</name>
    <dbReference type="NCBI Taxonomy" id="2792083"/>
    <lineage>
        <taxon>Bacteria</taxon>
        <taxon>Bacillati</taxon>
        <taxon>Actinomycetota</taxon>
        <taxon>Actinomycetes</taxon>
        <taxon>Micromonosporales</taxon>
        <taxon>Micromonosporaceae</taxon>
        <taxon>Actinoplanes</taxon>
    </lineage>
</organism>
<name>A0A931CLG4_9ACTN</name>
<dbReference type="SUPFAM" id="SSF52402">
    <property type="entry name" value="Adenine nucleotide alpha hydrolases-like"/>
    <property type="match status" value="1"/>
</dbReference>
<dbReference type="InterPro" id="IPR051786">
    <property type="entry name" value="ASN_synthetase/amidase"/>
</dbReference>
<dbReference type="InterPro" id="IPR001962">
    <property type="entry name" value="Asn_synthase"/>
</dbReference>
<evidence type="ECO:0000313" key="6">
    <source>
        <dbReference type="EMBL" id="MBG0569196.1"/>
    </source>
</evidence>
<dbReference type="AlphaFoldDB" id="A0A931CLG4"/>
<dbReference type="Proteomes" id="UP000598146">
    <property type="component" value="Unassembled WGS sequence"/>
</dbReference>
<comment type="caution">
    <text evidence="6">The sequence shown here is derived from an EMBL/GenBank/DDBJ whole genome shotgun (WGS) entry which is preliminary data.</text>
</comment>
<dbReference type="Pfam" id="PF00733">
    <property type="entry name" value="Asn_synthase"/>
    <property type="match status" value="1"/>
</dbReference>
<comment type="pathway">
    <text evidence="1">Amino-acid biosynthesis; L-asparagine biosynthesis; L-asparagine from L-aspartate (L-Gln route): step 1/1.</text>
</comment>
<dbReference type="GO" id="GO:0006529">
    <property type="term" value="P:asparagine biosynthetic process"/>
    <property type="evidence" value="ECO:0007669"/>
    <property type="project" value="UniProtKB-KW"/>
</dbReference>
<keyword evidence="3" id="KW-0028">Amino-acid biosynthesis</keyword>
<sequence length="503" mass="54334">MRVQGTASGWRRVFQAQINGCTVAASHANLLARLIGAVPSMAAVAVRLLEPLLYPLGETPMWDGVSAVAPDAYLFVTDSGRRVRHRQWWTAPEQSLSLAAGAPAVRAALVAAVAARLGRGGHMSADLSGGYDSTSVAFLAARQGAELTACTMYSDDGASDELGWAQRAAAKLPLREHLLLPPSEVALPYADMAMGQYQLDEPSVLAVFRGRALSAFRRIGQTGSRLHLTGFGGDHLFTGTPAHLHGLIARAPRRAVRDLRGFRALFSWRRTELIRQLLDHRSWRAAMLAVNIEDPPPVNITRPRLGWVPDIRVPRWLTPEARSIIGAAIRHAAESAGPLAADRGLHLDLYSLRTGARDISALDMMARSAGVSLAAPFFDDHVAEAVFAVRSEERISPYAYKPLLAEAVRGIVPDECLERQTKAQGSAEGAKGLRNERAGLTEIWDDSRLAEIGLVDADMLRRLCASPSAPELVDGALFSTLACESWLRGLPSPVHVSDMLGVR</sequence>
<dbReference type="Gene3D" id="3.40.50.620">
    <property type="entry name" value="HUPs"/>
    <property type="match status" value="2"/>
</dbReference>
<evidence type="ECO:0000313" key="7">
    <source>
        <dbReference type="Proteomes" id="UP000598146"/>
    </source>
</evidence>
<dbReference type="RefSeq" id="WP_196420938.1">
    <property type="nucleotide sequence ID" value="NZ_JADQTO010000057.1"/>
</dbReference>
<evidence type="ECO:0000256" key="3">
    <source>
        <dbReference type="ARBA" id="ARBA00022888"/>
    </source>
</evidence>
<comment type="catalytic activity">
    <reaction evidence="4">
        <text>L-aspartate + L-glutamine + ATP + H2O = L-asparagine + L-glutamate + AMP + diphosphate + H(+)</text>
        <dbReference type="Rhea" id="RHEA:12228"/>
        <dbReference type="ChEBI" id="CHEBI:15377"/>
        <dbReference type="ChEBI" id="CHEBI:15378"/>
        <dbReference type="ChEBI" id="CHEBI:29985"/>
        <dbReference type="ChEBI" id="CHEBI:29991"/>
        <dbReference type="ChEBI" id="CHEBI:30616"/>
        <dbReference type="ChEBI" id="CHEBI:33019"/>
        <dbReference type="ChEBI" id="CHEBI:58048"/>
        <dbReference type="ChEBI" id="CHEBI:58359"/>
        <dbReference type="ChEBI" id="CHEBI:456215"/>
        <dbReference type="EC" id="6.3.5.4"/>
    </reaction>
</comment>
<protein>
    <recommendedName>
        <fullName evidence="2">asparagine synthase (glutamine-hydrolyzing)</fullName>
        <ecNumber evidence="2">6.3.5.4</ecNumber>
    </recommendedName>
</protein>